<dbReference type="AlphaFoldDB" id="A0A150Q1N8"/>
<comment type="caution">
    <text evidence="2">The sequence shown here is derived from an EMBL/GenBank/DDBJ whole genome shotgun (WGS) entry which is preliminary data.</text>
</comment>
<evidence type="ECO:0000313" key="3">
    <source>
        <dbReference type="Proteomes" id="UP000075260"/>
    </source>
</evidence>
<dbReference type="EMBL" id="JEMA01001161">
    <property type="protein sequence ID" value="KYF61676.1"/>
    <property type="molecule type" value="Genomic_DNA"/>
</dbReference>
<evidence type="ECO:0000313" key="2">
    <source>
        <dbReference type="EMBL" id="KYF61676.1"/>
    </source>
</evidence>
<dbReference type="Proteomes" id="UP000075260">
    <property type="component" value="Unassembled WGS sequence"/>
</dbReference>
<name>A0A150Q1N8_SORCE</name>
<evidence type="ECO:0000256" key="1">
    <source>
        <dbReference type="SAM" id="MobiDB-lite"/>
    </source>
</evidence>
<organism evidence="2 3">
    <name type="scientific">Sorangium cellulosum</name>
    <name type="common">Polyangium cellulosum</name>
    <dbReference type="NCBI Taxonomy" id="56"/>
    <lineage>
        <taxon>Bacteria</taxon>
        <taxon>Pseudomonadati</taxon>
        <taxon>Myxococcota</taxon>
        <taxon>Polyangia</taxon>
        <taxon>Polyangiales</taxon>
        <taxon>Polyangiaceae</taxon>
        <taxon>Sorangium</taxon>
    </lineage>
</organism>
<reference evidence="2 3" key="1">
    <citation type="submission" date="2014-02" db="EMBL/GenBank/DDBJ databases">
        <title>The small core and large imbalanced accessory genome model reveals a collaborative survival strategy of Sorangium cellulosum strains in nature.</title>
        <authorList>
            <person name="Han K."/>
            <person name="Peng R."/>
            <person name="Blom J."/>
            <person name="Li Y.-Z."/>
        </authorList>
    </citation>
    <scope>NUCLEOTIDE SEQUENCE [LARGE SCALE GENOMIC DNA]</scope>
    <source>
        <strain evidence="2 3">So0008-312</strain>
    </source>
</reference>
<gene>
    <name evidence="2" type="ORF">BE15_12700</name>
</gene>
<accession>A0A150Q1N8</accession>
<proteinExistence type="predicted"/>
<protein>
    <submittedName>
        <fullName evidence="2">Uncharacterized protein</fullName>
    </submittedName>
</protein>
<feature type="region of interest" description="Disordered" evidence="1">
    <location>
        <begin position="52"/>
        <end position="76"/>
    </location>
</feature>
<sequence length="76" mass="8324">MVPALSALAAARARSMVGASMRWLARHAKRPPTTPPSVPPPAMRPMERRAVWGSKRSLTSDQKAEMRVAPKTAMCR</sequence>